<protein>
    <recommendedName>
        <fullName evidence="3">Lipoprotein</fullName>
    </recommendedName>
</protein>
<dbReference type="EMBL" id="JRVC01000002">
    <property type="protein sequence ID" value="KHS49088.1"/>
    <property type="molecule type" value="Genomic_DNA"/>
</dbReference>
<comment type="caution">
    <text evidence="1">The sequence shown here is derived from an EMBL/GenBank/DDBJ whole genome shotgun (WGS) entry which is preliminary data.</text>
</comment>
<proteinExistence type="predicted"/>
<evidence type="ECO:0000313" key="2">
    <source>
        <dbReference type="Proteomes" id="UP000031338"/>
    </source>
</evidence>
<dbReference type="STRING" id="48936.NJ75_00521"/>
<name>A0A0B9AII2_9SPHN</name>
<reference evidence="1 2" key="1">
    <citation type="submission" date="2014-10" db="EMBL/GenBank/DDBJ databases">
        <title>Draft genome sequence of Novosphingobium subterraneum DSM 12447.</title>
        <authorList>
            <person name="Gan H.M."/>
            <person name="Gan H.Y."/>
            <person name="Savka M.A."/>
        </authorList>
    </citation>
    <scope>NUCLEOTIDE SEQUENCE [LARGE SCALE GENOMIC DNA]</scope>
    <source>
        <strain evidence="1 2">DSM 12447</strain>
    </source>
</reference>
<sequence length="166" mass="17262">MLHAKAQIAVLSAMVLGLASCSDKEPTDAEAIAAVEAAQDGKPPVKPLALQPILYPDISQNKLHGTGCAFVAEGGGLGAVLLAQDKRGVIKYGDHIQVLAPDAGSARMPKGSFSRYTGKENAVTLTADGPVTPVGTTEQFKGRMIVTDAFERPVYEATGDVQCKAI</sequence>
<gene>
    <name evidence="1" type="ORF">NJ75_00521</name>
</gene>
<evidence type="ECO:0008006" key="3">
    <source>
        <dbReference type="Google" id="ProtNLM"/>
    </source>
</evidence>
<organism evidence="1 2">
    <name type="scientific">Novosphingobium subterraneum</name>
    <dbReference type="NCBI Taxonomy" id="48936"/>
    <lineage>
        <taxon>Bacteria</taxon>
        <taxon>Pseudomonadati</taxon>
        <taxon>Pseudomonadota</taxon>
        <taxon>Alphaproteobacteria</taxon>
        <taxon>Sphingomonadales</taxon>
        <taxon>Sphingomonadaceae</taxon>
        <taxon>Novosphingobium</taxon>
    </lineage>
</organism>
<dbReference type="PROSITE" id="PS51257">
    <property type="entry name" value="PROKAR_LIPOPROTEIN"/>
    <property type="match status" value="1"/>
</dbReference>
<evidence type="ECO:0000313" key="1">
    <source>
        <dbReference type="EMBL" id="KHS49088.1"/>
    </source>
</evidence>
<dbReference type="PATRIC" id="fig|48936.3.peg.531"/>
<dbReference type="Proteomes" id="UP000031338">
    <property type="component" value="Unassembled WGS sequence"/>
</dbReference>
<dbReference type="RefSeq" id="WP_039331204.1">
    <property type="nucleotide sequence ID" value="NZ_JRVC01000002.1"/>
</dbReference>
<accession>A0A0B9AII2</accession>
<keyword evidence="2" id="KW-1185">Reference proteome</keyword>
<dbReference type="AlphaFoldDB" id="A0A0B9AII2"/>